<evidence type="ECO:0000256" key="7">
    <source>
        <dbReference type="ARBA" id="ARBA00022989"/>
    </source>
</evidence>
<evidence type="ECO:0000256" key="1">
    <source>
        <dbReference type="ARBA" id="ARBA00004651"/>
    </source>
</evidence>
<feature type="transmembrane region" description="Helical" evidence="9">
    <location>
        <begin position="83"/>
        <end position="101"/>
    </location>
</feature>
<keyword evidence="7 9" id="KW-1133">Transmembrane helix</keyword>
<sequence>MAEPVALVALALDAAIGWPAWLYRRIGHPIGLFARILDMCEQAWNRPDRSFAARRALGVLTMALLIGTVGGASWLLQRAVLEGLGPIGWLVCALLAFPALAQRSLDDHVRAVALALEQGDLPAARTAVAQIVGRDPDALDAAGVSRAAIESLAESFCDGVAAPLFWLLALGLPGVWMYKAINTADSMIGHREPRWRAFGWAAARIDDGANLVPARLAGIAICLAAGKGWRTMARDAGKHASPNAGWTEAAMAGALDLRLVGPVWYDRVLHDKPWIGAHGRNDAGGVDIRRALVIYRRACLLLWAIAGGLAWAL</sequence>
<dbReference type="Proteomes" id="UP001279660">
    <property type="component" value="Unassembled WGS sequence"/>
</dbReference>
<dbReference type="Pfam" id="PF03186">
    <property type="entry name" value="CobD_Cbib"/>
    <property type="match status" value="1"/>
</dbReference>
<evidence type="ECO:0000256" key="2">
    <source>
        <dbReference type="ARBA" id="ARBA00004953"/>
    </source>
</evidence>
<comment type="pathway">
    <text evidence="2 9">Cofactor biosynthesis; adenosylcobalamin biosynthesis.</text>
</comment>
<organism evidence="10 11">
    <name type="scientific">Sphingomonas echinoides</name>
    <dbReference type="NCBI Taxonomy" id="59803"/>
    <lineage>
        <taxon>Bacteria</taxon>
        <taxon>Pseudomonadati</taxon>
        <taxon>Pseudomonadota</taxon>
        <taxon>Alphaproteobacteria</taxon>
        <taxon>Sphingomonadales</taxon>
        <taxon>Sphingomonadaceae</taxon>
        <taxon>Sphingomonas</taxon>
    </lineage>
</organism>
<keyword evidence="4 9" id="KW-1003">Cell membrane</keyword>
<feature type="transmembrane region" description="Helical" evidence="9">
    <location>
        <begin position="6"/>
        <end position="23"/>
    </location>
</feature>
<dbReference type="PANTHER" id="PTHR34308">
    <property type="entry name" value="COBALAMIN BIOSYNTHESIS PROTEIN CBIB"/>
    <property type="match status" value="1"/>
</dbReference>
<evidence type="ECO:0000256" key="5">
    <source>
        <dbReference type="ARBA" id="ARBA00022573"/>
    </source>
</evidence>
<evidence type="ECO:0000256" key="3">
    <source>
        <dbReference type="ARBA" id="ARBA00006263"/>
    </source>
</evidence>
<accession>A0ABU4PFR9</accession>
<dbReference type="InterPro" id="IPR004485">
    <property type="entry name" value="Cobalamin_biosynth_CobD/CbiB"/>
</dbReference>
<dbReference type="EMBL" id="JAWXXV010000001">
    <property type="protein sequence ID" value="MDX5982697.1"/>
    <property type="molecule type" value="Genomic_DNA"/>
</dbReference>
<keyword evidence="5 9" id="KW-0169">Cobalamin biosynthesis</keyword>
<dbReference type="NCBIfam" id="TIGR00380">
    <property type="entry name" value="cobal_cbiB"/>
    <property type="match status" value="1"/>
</dbReference>
<protein>
    <recommendedName>
        <fullName evidence="9">Cobalamin biosynthesis protein CobD</fullName>
    </recommendedName>
</protein>
<dbReference type="PANTHER" id="PTHR34308:SF1">
    <property type="entry name" value="COBALAMIN BIOSYNTHESIS PROTEIN CBIB"/>
    <property type="match status" value="1"/>
</dbReference>
<comment type="caution">
    <text evidence="9">Lacks conserved residue(s) required for the propagation of feature annotation.</text>
</comment>
<gene>
    <name evidence="10" type="primary">cbiB</name>
    <name evidence="9" type="synonym">cobD</name>
    <name evidence="10" type="ORF">SIL82_00360</name>
</gene>
<keyword evidence="8 9" id="KW-0472">Membrane</keyword>
<comment type="function">
    <text evidence="9">Converts cobyric acid to cobinamide by the addition of aminopropanol on the F carboxylic group.</text>
</comment>
<comment type="similarity">
    <text evidence="3 9">Belongs to the CobD/CbiB family.</text>
</comment>
<proteinExistence type="inferred from homology"/>
<feature type="transmembrane region" description="Helical" evidence="9">
    <location>
        <begin position="56"/>
        <end position="77"/>
    </location>
</feature>
<feature type="transmembrane region" description="Helical" evidence="9">
    <location>
        <begin position="294"/>
        <end position="312"/>
    </location>
</feature>
<evidence type="ECO:0000256" key="6">
    <source>
        <dbReference type="ARBA" id="ARBA00022692"/>
    </source>
</evidence>
<evidence type="ECO:0000256" key="9">
    <source>
        <dbReference type="HAMAP-Rule" id="MF_00024"/>
    </source>
</evidence>
<comment type="subcellular location">
    <subcellularLocation>
        <location evidence="1 9">Cell membrane</location>
        <topology evidence="1 9">Multi-pass membrane protein</topology>
    </subcellularLocation>
</comment>
<comment type="caution">
    <text evidence="10">The sequence shown here is derived from an EMBL/GenBank/DDBJ whole genome shotgun (WGS) entry which is preliminary data.</text>
</comment>
<keyword evidence="11" id="KW-1185">Reference proteome</keyword>
<evidence type="ECO:0000256" key="4">
    <source>
        <dbReference type="ARBA" id="ARBA00022475"/>
    </source>
</evidence>
<dbReference type="HAMAP" id="MF_00024">
    <property type="entry name" value="CobD_CbiB"/>
    <property type="match status" value="1"/>
</dbReference>
<evidence type="ECO:0000256" key="8">
    <source>
        <dbReference type="ARBA" id="ARBA00023136"/>
    </source>
</evidence>
<evidence type="ECO:0000313" key="11">
    <source>
        <dbReference type="Proteomes" id="UP001279660"/>
    </source>
</evidence>
<dbReference type="RefSeq" id="WP_040602080.1">
    <property type="nucleotide sequence ID" value="NZ_JAWXXV010000001.1"/>
</dbReference>
<name>A0ABU4PFR9_9SPHN</name>
<reference evidence="10 11" key="1">
    <citation type="submission" date="2023-11" db="EMBL/GenBank/DDBJ databases">
        <title>MicrobeMod: A computational toolkit for identifying prokaryotic methylation and restriction-modification with nanopore sequencing.</title>
        <authorList>
            <person name="Crits-Christoph A."/>
            <person name="Kang S.C."/>
            <person name="Lee H."/>
            <person name="Ostrov N."/>
        </authorList>
    </citation>
    <scope>NUCLEOTIDE SEQUENCE [LARGE SCALE GENOMIC DNA]</scope>
    <source>
        <strain evidence="10 11">ATCC 14820</strain>
    </source>
</reference>
<evidence type="ECO:0000313" key="10">
    <source>
        <dbReference type="EMBL" id="MDX5982697.1"/>
    </source>
</evidence>
<keyword evidence="6 9" id="KW-0812">Transmembrane</keyword>